<dbReference type="InterPro" id="IPR005021">
    <property type="entry name" value="Terminase_largesu-like"/>
</dbReference>
<accession>A0A246I5F5</accession>
<sequence>MSWDLSCRDWWERLQAGQVPVGNLPLWTDQAERAAAIFGRLRLADVPGTPTVAEAGGEWFQEVVRCMFGAVDPATGQREIRDLFALVPKKNAKTTFGALGMVTAVLLNKRPRATFLMTAPVQDTAQLAFDAAAGAIELDPVLDAKFHIRHHLKTIIHRETKASLEIMTFDPGVLTGIKVSGGALIDELHVCAKKSKAPQALRQIRGGMVPYPEAFLWFITTQSDEQPVGVFADELQKARDIRDGKRVGKMLPVLFEFPQELQESKDQRWKDAQLWPLLNPNIGRAITLERMVEEFDDAVGTSEAELRSWASQHLNVQIGVALHQGSWAGAEFWEAQADKRITLDGMISRCDAITVGIDGGGLDDLLGLSFCGRDKHTKRKLLLSRAFAHPKALKRRKSEETRYEDFKADGHLMVGAEEEEGATDLREMAAMVKRVAKARLLAGIGVDPSGLGTVLDALAAEKIDADLIVGIRQGWQLTGTCKVFERWLADGLLTHDGSRLMDWCVGNAKVEASKNALYVTKAASGVGKIDPLMAAMNAVELMSRNPEPKNKKLVLMTVGGSR</sequence>
<gene>
    <name evidence="3" type="ORF">CEE63_11580</name>
</gene>
<evidence type="ECO:0000313" key="3">
    <source>
        <dbReference type="EMBL" id="OWQ73789.1"/>
    </source>
</evidence>
<name>A0A246I5F5_STEMA</name>
<organism evidence="3 4">
    <name type="scientific">Stenotrophomonas maltophilia</name>
    <name type="common">Pseudomonas maltophilia</name>
    <name type="synonym">Xanthomonas maltophilia</name>
    <dbReference type="NCBI Taxonomy" id="40324"/>
    <lineage>
        <taxon>Bacteria</taxon>
        <taxon>Pseudomonadati</taxon>
        <taxon>Pseudomonadota</taxon>
        <taxon>Gammaproteobacteria</taxon>
        <taxon>Lysobacterales</taxon>
        <taxon>Lysobacteraceae</taxon>
        <taxon>Stenotrophomonas</taxon>
        <taxon>Stenotrophomonas maltophilia group</taxon>
    </lineage>
</organism>
<dbReference type="AlphaFoldDB" id="A0A246I5F5"/>
<evidence type="ECO:0000313" key="4">
    <source>
        <dbReference type="Proteomes" id="UP000197090"/>
    </source>
</evidence>
<dbReference type="InterPro" id="IPR046462">
    <property type="entry name" value="TerL_nuclease"/>
</dbReference>
<dbReference type="Gene3D" id="3.40.50.300">
    <property type="entry name" value="P-loop containing nucleotide triphosphate hydrolases"/>
    <property type="match status" value="1"/>
</dbReference>
<evidence type="ECO:0000259" key="1">
    <source>
        <dbReference type="Pfam" id="PF03354"/>
    </source>
</evidence>
<dbReference type="Proteomes" id="UP000197090">
    <property type="component" value="Unassembled WGS sequence"/>
</dbReference>
<comment type="caution">
    <text evidence="3">The sequence shown here is derived from an EMBL/GenBank/DDBJ whole genome shotgun (WGS) entry which is preliminary data.</text>
</comment>
<protein>
    <submittedName>
        <fullName evidence="3">Terminase</fullName>
    </submittedName>
</protein>
<proteinExistence type="predicted"/>
<dbReference type="Pfam" id="PF03354">
    <property type="entry name" value="TerL_ATPase"/>
    <property type="match status" value="1"/>
</dbReference>
<dbReference type="Pfam" id="PF20441">
    <property type="entry name" value="TerL_nuclease"/>
    <property type="match status" value="1"/>
</dbReference>
<dbReference type="InterPro" id="IPR046461">
    <property type="entry name" value="TerL_ATPase"/>
</dbReference>
<dbReference type="InterPro" id="IPR027417">
    <property type="entry name" value="P-loop_NTPase"/>
</dbReference>
<dbReference type="GO" id="GO:0004519">
    <property type="term" value="F:endonuclease activity"/>
    <property type="evidence" value="ECO:0007669"/>
    <property type="project" value="InterPro"/>
</dbReference>
<reference evidence="3 4" key="1">
    <citation type="submission" date="2017-06" db="EMBL/GenBank/DDBJ databases">
        <authorList>
            <person name="Kim H.J."/>
            <person name="Triplett B.A."/>
        </authorList>
    </citation>
    <scope>NUCLEOTIDE SEQUENCE [LARGE SCALE GENOMIC DNA]</scope>
    <source>
        <strain evidence="3 4">594</strain>
    </source>
</reference>
<dbReference type="EMBL" id="NIVX01000076">
    <property type="protein sequence ID" value="OWQ73789.1"/>
    <property type="molecule type" value="Genomic_DNA"/>
</dbReference>
<feature type="domain" description="Terminase large subunit-like ATPase" evidence="1">
    <location>
        <begin position="59"/>
        <end position="226"/>
    </location>
</feature>
<dbReference type="RefSeq" id="WP_088497110.1">
    <property type="nucleotide sequence ID" value="NZ_NIVX01000076.1"/>
</dbReference>
<dbReference type="PANTHER" id="PTHR41287">
    <property type="match status" value="1"/>
</dbReference>
<evidence type="ECO:0000259" key="2">
    <source>
        <dbReference type="Pfam" id="PF20441"/>
    </source>
</evidence>
<feature type="domain" description="Terminase large subunit-like endonuclease" evidence="2">
    <location>
        <begin position="257"/>
        <end position="540"/>
    </location>
</feature>
<dbReference type="PANTHER" id="PTHR41287:SF1">
    <property type="entry name" value="PROTEIN YMFN"/>
    <property type="match status" value="1"/>
</dbReference>